<dbReference type="InterPro" id="IPR045246">
    <property type="entry name" value="Piwi_ago-like"/>
</dbReference>
<dbReference type="Pfam" id="PF08699">
    <property type="entry name" value="ArgoL1"/>
    <property type="match status" value="1"/>
</dbReference>
<dbReference type="SMART" id="SM01163">
    <property type="entry name" value="DUF1785"/>
    <property type="match status" value="1"/>
</dbReference>
<dbReference type="InterPro" id="IPR032473">
    <property type="entry name" value="Argonaute_Mid_dom"/>
</dbReference>
<evidence type="ECO:0000313" key="4">
    <source>
        <dbReference type="Proteomes" id="UP000748756"/>
    </source>
</evidence>
<dbReference type="InterPro" id="IPR036085">
    <property type="entry name" value="PAZ_dom_sf"/>
</dbReference>
<sequence>MSAPIKLTELVKRPNPGQAGRAIQVRTNFFEVKTLPDINIYHYDVTITPDVPPPVNRRIFDQFVLLNSKSDLADALPVFDGRKNLFSAKQLPFDSRTFEITLPGERASPGKAVKSFRLKVKKAASINLEELARFLKGKAAMSNNCLTAIMALDVLIHHKPAMLYTVIARSFFTPEGKVMLPGGLEAWRGYFQSMRPGVGRMLVNIDISSTAFFQSGSLIELVCKRAGVREPEGLIRLQDGAWRKIEKFLKGLRVKVMHRDASTRGFKIAKISDKSAAEITFNQETEAGPQPITVAAYFKEVYRTPLRYPKLRCVTIGRDMILPMEVCSVIEGQRYPKKLDEIQTAEMIRFATLRPIDRENSIKNGLRVLDFGHNEFHKSFGLTVSNEMGAVNARVLPAPTITYHPSSRDAKFLPREGSWNLIGKKVLSGATLDSWGVVVFGTERDFSLSQAQHFIRELAITCSDTGMKIINKNPRIAYGNPHGDVETFLNQNWMAAGKAANKAPQLLLVVLPNTGVPLYAEIKRVTDTVLGVASQCVQVAHARQAKKPYLANVCLKMNVKLGGINSAFGANMAPFITDKPTIIFGADVNHPAPGDTTRSSIAAVVASMDIKTAKYATSIRTQEARLETIANLETMVVELLKAFYASTKNRPERILFYRDGVSEGQFAQVLQDEVAAIRSACKKLHATYAPKITFVVVQKRHHARFFPMHRDQADRSGNCQPGTVVDTGIVHPFEFDFYLQSHAGLLGTSRPAHYNVLCDENRFTSDSLQELTYRLCFLYARSTRSVSMVPAAYYAHLVAQRARFHTKGENWSETTPSE</sequence>
<dbReference type="PANTHER" id="PTHR22891">
    <property type="entry name" value="EUKARYOTIC TRANSLATION INITIATION FACTOR 2C"/>
    <property type="match status" value="1"/>
</dbReference>
<feature type="domain" description="PAZ" evidence="1">
    <location>
        <begin position="217"/>
        <end position="331"/>
    </location>
</feature>
<dbReference type="SUPFAM" id="SSF53098">
    <property type="entry name" value="Ribonuclease H-like"/>
    <property type="match status" value="1"/>
</dbReference>
<accession>A0A9P5S6C0</accession>
<reference evidence="3" key="1">
    <citation type="journal article" date="2020" name="Fungal Divers.">
        <title>Resolving the Mortierellaceae phylogeny through synthesis of multi-gene phylogenetics and phylogenomics.</title>
        <authorList>
            <person name="Vandepol N."/>
            <person name="Liber J."/>
            <person name="Desiro A."/>
            <person name="Na H."/>
            <person name="Kennedy M."/>
            <person name="Barry K."/>
            <person name="Grigoriev I.V."/>
            <person name="Miller A.N."/>
            <person name="O'Donnell K."/>
            <person name="Stajich J.E."/>
            <person name="Bonito G."/>
        </authorList>
    </citation>
    <scope>NUCLEOTIDE SEQUENCE</scope>
    <source>
        <strain evidence="3">NRRL 6426</strain>
    </source>
</reference>
<feature type="domain" description="Piwi" evidence="2">
    <location>
        <begin position="506"/>
        <end position="807"/>
    </location>
</feature>
<keyword evidence="4" id="KW-1185">Reference proteome</keyword>
<dbReference type="Pfam" id="PF16488">
    <property type="entry name" value="ArgoL2"/>
    <property type="match status" value="1"/>
</dbReference>
<organism evidence="3 4">
    <name type="scientific">Linnemannia schmuckeri</name>
    <dbReference type="NCBI Taxonomy" id="64567"/>
    <lineage>
        <taxon>Eukaryota</taxon>
        <taxon>Fungi</taxon>
        <taxon>Fungi incertae sedis</taxon>
        <taxon>Mucoromycota</taxon>
        <taxon>Mortierellomycotina</taxon>
        <taxon>Mortierellomycetes</taxon>
        <taxon>Mortierellales</taxon>
        <taxon>Mortierellaceae</taxon>
        <taxon>Linnemannia</taxon>
    </lineage>
</organism>
<dbReference type="EMBL" id="JAAAUQ010000032">
    <property type="protein sequence ID" value="KAF9156218.1"/>
    <property type="molecule type" value="Genomic_DNA"/>
</dbReference>
<dbReference type="InterPro" id="IPR032474">
    <property type="entry name" value="Argonaute_N"/>
</dbReference>
<dbReference type="InterPro" id="IPR012337">
    <property type="entry name" value="RNaseH-like_sf"/>
</dbReference>
<dbReference type="PROSITE" id="PS50821">
    <property type="entry name" value="PAZ"/>
    <property type="match status" value="1"/>
</dbReference>
<dbReference type="SUPFAM" id="SSF101690">
    <property type="entry name" value="PAZ domain"/>
    <property type="match status" value="1"/>
</dbReference>
<dbReference type="InterPro" id="IPR003100">
    <property type="entry name" value="PAZ_dom"/>
</dbReference>
<dbReference type="Gene3D" id="3.40.50.2300">
    <property type="match status" value="1"/>
</dbReference>
<dbReference type="Pfam" id="PF02171">
    <property type="entry name" value="Piwi"/>
    <property type="match status" value="1"/>
</dbReference>
<dbReference type="Pfam" id="PF02170">
    <property type="entry name" value="PAZ"/>
    <property type="match status" value="1"/>
</dbReference>
<protein>
    <submittedName>
        <fullName evidence="3">Argonaute 1</fullName>
    </submittedName>
</protein>
<comment type="caution">
    <text evidence="3">The sequence shown here is derived from an EMBL/GenBank/DDBJ whole genome shotgun (WGS) entry which is preliminary data.</text>
</comment>
<dbReference type="Pfam" id="PF16486">
    <property type="entry name" value="ArgoN"/>
    <property type="match status" value="1"/>
</dbReference>
<evidence type="ECO:0000313" key="3">
    <source>
        <dbReference type="EMBL" id="KAF9156218.1"/>
    </source>
</evidence>
<evidence type="ECO:0000259" key="1">
    <source>
        <dbReference type="PROSITE" id="PS50821"/>
    </source>
</evidence>
<name>A0A9P5S6C0_9FUNG</name>
<dbReference type="Pfam" id="PF16487">
    <property type="entry name" value="ArgoMid"/>
    <property type="match status" value="1"/>
</dbReference>
<dbReference type="InterPro" id="IPR036397">
    <property type="entry name" value="RNaseH_sf"/>
</dbReference>
<dbReference type="CDD" id="cd04657">
    <property type="entry name" value="Piwi_ago-like"/>
    <property type="match status" value="1"/>
</dbReference>
<evidence type="ECO:0000259" key="2">
    <source>
        <dbReference type="PROSITE" id="PS50822"/>
    </source>
</evidence>
<dbReference type="Gene3D" id="3.30.420.10">
    <property type="entry name" value="Ribonuclease H-like superfamily/Ribonuclease H"/>
    <property type="match status" value="1"/>
</dbReference>
<dbReference type="GO" id="GO:0003723">
    <property type="term" value="F:RNA binding"/>
    <property type="evidence" value="ECO:0007669"/>
    <property type="project" value="InterPro"/>
</dbReference>
<proteinExistence type="predicted"/>
<dbReference type="Proteomes" id="UP000748756">
    <property type="component" value="Unassembled WGS sequence"/>
</dbReference>
<dbReference type="CDD" id="cd02846">
    <property type="entry name" value="PAZ_argonaute_like"/>
    <property type="match status" value="1"/>
</dbReference>
<gene>
    <name evidence="3" type="primary">AGO1</name>
    <name evidence="3" type="ORF">BG015_006621</name>
</gene>
<feature type="non-terminal residue" evidence="3">
    <location>
        <position position="1"/>
    </location>
</feature>
<dbReference type="OrthoDB" id="10252740at2759"/>
<dbReference type="AlphaFoldDB" id="A0A9P5S6C0"/>
<dbReference type="Gene3D" id="2.170.260.10">
    <property type="entry name" value="paz domain"/>
    <property type="match status" value="1"/>
</dbReference>
<dbReference type="PROSITE" id="PS50822">
    <property type="entry name" value="PIWI"/>
    <property type="match status" value="1"/>
</dbReference>
<dbReference type="InterPro" id="IPR014811">
    <property type="entry name" value="ArgoL1"/>
</dbReference>
<dbReference type="SMART" id="SM00950">
    <property type="entry name" value="Piwi"/>
    <property type="match status" value="1"/>
</dbReference>
<dbReference type="InterPro" id="IPR003165">
    <property type="entry name" value="Piwi"/>
</dbReference>
<dbReference type="InterPro" id="IPR032472">
    <property type="entry name" value="ArgoL2"/>
</dbReference>